<accession>A0A5J5CTZ9</accession>
<gene>
    <name evidence="2" type="ORF">FQN60_008284</name>
</gene>
<feature type="non-terminal residue" evidence="2">
    <location>
        <position position="1"/>
    </location>
</feature>
<proteinExistence type="predicted"/>
<evidence type="ECO:0000256" key="1">
    <source>
        <dbReference type="SAM" id="MobiDB-lite"/>
    </source>
</evidence>
<dbReference type="Proteomes" id="UP000327493">
    <property type="component" value="Chromosome 16"/>
</dbReference>
<evidence type="ECO:0000313" key="3">
    <source>
        <dbReference type="Proteomes" id="UP000327493"/>
    </source>
</evidence>
<protein>
    <submittedName>
        <fullName evidence="2">Uncharacterized protein</fullName>
    </submittedName>
</protein>
<dbReference type="AlphaFoldDB" id="A0A5J5CTZ9"/>
<feature type="region of interest" description="Disordered" evidence="1">
    <location>
        <begin position="24"/>
        <end position="44"/>
    </location>
</feature>
<dbReference type="EMBL" id="VOFY01000016">
    <property type="protein sequence ID" value="KAA8584499.1"/>
    <property type="molecule type" value="Genomic_DNA"/>
</dbReference>
<name>A0A5J5CTZ9_9PERO</name>
<evidence type="ECO:0000313" key="2">
    <source>
        <dbReference type="EMBL" id="KAA8584499.1"/>
    </source>
</evidence>
<comment type="caution">
    <text evidence="2">The sequence shown here is derived from an EMBL/GenBank/DDBJ whole genome shotgun (WGS) entry which is preliminary data.</text>
</comment>
<sequence length="67" mass="7888">GAGWDVQPEKLDFSHFHRKHLRGTPKHLPHIDREGMNKNTFEEDDGIDMNDIEKFLPHLRSVSHFLL</sequence>
<keyword evidence="3" id="KW-1185">Reference proteome</keyword>
<organism evidence="2 3">
    <name type="scientific">Etheostoma spectabile</name>
    <name type="common">orangethroat darter</name>
    <dbReference type="NCBI Taxonomy" id="54343"/>
    <lineage>
        <taxon>Eukaryota</taxon>
        <taxon>Metazoa</taxon>
        <taxon>Chordata</taxon>
        <taxon>Craniata</taxon>
        <taxon>Vertebrata</taxon>
        <taxon>Euteleostomi</taxon>
        <taxon>Actinopterygii</taxon>
        <taxon>Neopterygii</taxon>
        <taxon>Teleostei</taxon>
        <taxon>Neoteleostei</taxon>
        <taxon>Acanthomorphata</taxon>
        <taxon>Eupercaria</taxon>
        <taxon>Perciformes</taxon>
        <taxon>Percoidei</taxon>
        <taxon>Percidae</taxon>
        <taxon>Etheostomatinae</taxon>
        <taxon>Etheostoma</taxon>
    </lineage>
</organism>
<reference evidence="2 3" key="1">
    <citation type="submission" date="2019-08" db="EMBL/GenBank/DDBJ databases">
        <title>A chromosome-level genome assembly, high-density linkage maps, and genome scans reveal the genomic architecture of hybrid incompatibilities underlying speciation via character displacement in darters (Percidae: Etheostominae).</title>
        <authorList>
            <person name="Moran R.L."/>
            <person name="Catchen J.M."/>
            <person name="Fuller R.C."/>
        </authorList>
    </citation>
    <scope>NUCLEOTIDE SEQUENCE [LARGE SCALE GENOMIC DNA]</scope>
    <source>
        <strain evidence="2">EspeVRDwgs_2016</strain>
        <tissue evidence="2">Muscle</tissue>
    </source>
</reference>